<dbReference type="PIRSF" id="PIRSF037913">
    <property type="entry name" value="His_deacetylse_1"/>
    <property type="match status" value="1"/>
</dbReference>
<dbReference type="InterPro" id="IPR003084">
    <property type="entry name" value="HDAC_I/II"/>
</dbReference>
<organism evidence="10 11">
    <name type="scientific">Ostreobium quekettii</name>
    <dbReference type="NCBI Taxonomy" id="121088"/>
    <lineage>
        <taxon>Eukaryota</taxon>
        <taxon>Viridiplantae</taxon>
        <taxon>Chlorophyta</taxon>
        <taxon>core chlorophytes</taxon>
        <taxon>Ulvophyceae</taxon>
        <taxon>TCBD clade</taxon>
        <taxon>Bryopsidales</taxon>
        <taxon>Ostreobineae</taxon>
        <taxon>Ostreobiaceae</taxon>
        <taxon>Ostreobium</taxon>
    </lineage>
</organism>
<dbReference type="InterPro" id="IPR000286">
    <property type="entry name" value="HDACs"/>
</dbReference>
<evidence type="ECO:0000313" key="10">
    <source>
        <dbReference type="EMBL" id="CAD7695617.1"/>
    </source>
</evidence>
<dbReference type="CDD" id="cd09991">
    <property type="entry name" value="HDAC_classI"/>
    <property type="match status" value="1"/>
</dbReference>
<comment type="caution">
    <text evidence="10">The sequence shown here is derived from an EMBL/GenBank/DDBJ whole genome shotgun (WGS) entry which is preliminary data.</text>
</comment>
<dbReference type="PANTHER" id="PTHR10625">
    <property type="entry name" value="HISTONE DEACETYLASE HDAC1-RELATED"/>
    <property type="match status" value="1"/>
</dbReference>
<dbReference type="Proteomes" id="UP000708148">
    <property type="component" value="Unassembled WGS sequence"/>
</dbReference>
<dbReference type="GO" id="GO:0046872">
    <property type="term" value="F:metal ion binding"/>
    <property type="evidence" value="ECO:0007669"/>
    <property type="project" value="UniProtKB-KW"/>
</dbReference>
<evidence type="ECO:0000256" key="6">
    <source>
        <dbReference type="PIRSR" id="PIRSR037913-1"/>
    </source>
</evidence>
<feature type="binding site" evidence="7">
    <location>
        <position position="74"/>
    </location>
    <ligand>
        <name>substrate</name>
    </ligand>
</feature>
<dbReference type="PANTHER" id="PTHR10625:SF44">
    <property type="entry name" value="HISTONE DEACETYLASE 19"/>
    <property type="match status" value="1"/>
</dbReference>
<keyword evidence="11" id="KW-1185">Reference proteome</keyword>
<evidence type="ECO:0000256" key="5">
    <source>
        <dbReference type="PIRNR" id="PIRNR037913"/>
    </source>
</evidence>
<feature type="binding site" evidence="8">
    <location>
        <position position="151"/>
    </location>
    <ligand>
        <name>a divalent metal cation</name>
        <dbReference type="ChEBI" id="CHEBI:60240"/>
    </ligand>
</feature>
<protein>
    <recommendedName>
        <fullName evidence="1 5">Histone deacetylase</fullName>
        <ecNumber evidence="1 5">3.5.1.98</ecNumber>
    </recommendedName>
</protein>
<comment type="similarity">
    <text evidence="5">Belongs to the histone deacetylase family. HD Type 1 subfamily.</text>
</comment>
<keyword evidence="8" id="KW-0479">Metal-binding</keyword>
<evidence type="ECO:0000313" key="11">
    <source>
        <dbReference type="Proteomes" id="UP000708148"/>
    </source>
</evidence>
<name>A0A8S1IQE3_9CHLO</name>
<dbReference type="Gene3D" id="3.40.800.20">
    <property type="entry name" value="Histone deacetylase domain"/>
    <property type="match status" value="1"/>
</dbReference>
<dbReference type="InterPro" id="IPR023801">
    <property type="entry name" value="His_deacetylse_dom"/>
</dbReference>
<keyword evidence="5" id="KW-0539">Nucleus</keyword>
<dbReference type="AlphaFoldDB" id="A0A8S1IQE3"/>
<feature type="active site" description="Proton acceptor" evidence="6">
    <location>
        <position position="116"/>
    </location>
</feature>
<keyword evidence="2 5" id="KW-0378">Hydrolase</keyword>
<accession>A0A8S1IQE3</accession>
<feature type="binding site" evidence="7">
    <location>
        <position position="279"/>
    </location>
    <ligand>
        <name>substrate</name>
    </ligand>
</feature>
<reference evidence="10" key="1">
    <citation type="submission" date="2020-12" db="EMBL/GenBank/DDBJ databases">
        <authorList>
            <person name="Iha C."/>
        </authorList>
    </citation>
    <scope>NUCLEOTIDE SEQUENCE</scope>
</reference>
<dbReference type="Pfam" id="PF00850">
    <property type="entry name" value="Hist_deacetyl"/>
    <property type="match status" value="1"/>
</dbReference>
<evidence type="ECO:0000256" key="4">
    <source>
        <dbReference type="ARBA" id="ARBA00048287"/>
    </source>
</evidence>
<dbReference type="OrthoDB" id="1918432at2759"/>
<dbReference type="EMBL" id="CAJHUC010000367">
    <property type="protein sequence ID" value="CAD7695617.1"/>
    <property type="molecule type" value="Genomic_DNA"/>
</dbReference>
<comment type="subcellular location">
    <subcellularLocation>
        <location evidence="5">Nucleus</location>
    </subcellularLocation>
</comment>
<feature type="binding site" evidence="8">
    <location>
        <position position="240"/>
    </location>
    <ligand>
        <name>a divalent metal cation</name>
        <dbReference type="ChEBI" id="CHEBI:60240"/>
    </ligand>
</feature>
<evidence type="ECO:0000256" key="3">
    <source>
        <dbReference type="ARBA" id="ARBA00022853"/>
    </source>
</evidence>
<keyword evidence="3 5" id="KW-0156">Chromatin regulator</keyword>
<dbReference type="InterPro" id="IPR023696">
    <property type="entry name" value="Ureohydrolase_dom_sf"/>
</dbReference>
<dbReference type="GO" id="GO:0005634">
    <property type="term" value="C:nucleus"/>
    <property type="evidence" value="ECO:0007669"/>
    <property type="project" value="UniProtKB-SubCell"/>
</dbReference>
<dbReference type="GO" id="GO:0141221">
    <property type="term" value="F:histone deacetylase activity, hydrolytic mechanism"/>
    <property type="evidence" value="ECO:0007669"/>
    <property type="project" value="UniProtKB-EC"/>
</dbReference>
<evidence type="ECO:0000256" key="1">
    <source>
        <dbReference type="ARBA" id="ARBA00012111"/>
    </source>
</evidence>
<dbReference type="SUPFAM" id="SSF52768">
    <property type="entry name" value="Arginase/deacetylase"/>
    <property type="match status" value="1"/>
</dbReference>
<evidence type="ECO:0000256" key="8">
    <source>
        <dbReference type="PIRSR" id="PIRSR037913-3"/>
    </source>
</evidence>
<evidence type="ECO:0000259" key="9">
    <source>
        <dbReference type="Pfam" id="PF00850"/>
    </source>
</evidence>
<gene>
    <name evidence="10" type="ORF">OSTQU699_LOCUS978</name>
</gene>
<feature type="binding site" evidence="8">
    <location>
        <position position="153"/>
    </location>
    <ligand>
        <name>a divalent metal cation</name>
        <dbReference type="ChEBI" id="CHEBI:60240"/>
    </ligand>
</feature>
<dbReference type="InterPro" id="IPR037138">
    <property type="entry name" value="His_deacetylse_dom_sf"/>
</dbReference>
<feature type="binding site" evidence="7">
    <location>
        <position position="124"/>
    </location>
    <ligand>
        <name>substrate</name>
    </ligand>
</feature>
<dbReference type="PRINTS" id="PR01270">
    <property type="entry name" value="HDASUPER"/>
</dbReference>
<dbReference type="EC" id="3.5.1.98" evidence="1 5"/>
<proteinExistence type="inferred from homology"/>
<dbReference type="PRINTS" id="PR01271">
    <property type="entry name" value="HISDACETLASE"/>
</dbReference>
<comment type="catalytic activity">
    <reaction evidence="4 5">
        <text>N(6)-acetyl-L-lysyl-[histone] + H2O = L-lysyl-[histone] + acetate</text>
        <dbReference type="Rhea" id="RHEA:58196"/>
        <dbReference type="Rhea" id="RHEA-COMP:9845"/>
        <dbReference type="Rhea" id="RHEA-COMP:11338"/>
        <dbReference type="ChEBI" id="CHEBI:15377"/>
        <dbReference type="ChEBI" id="CHEBI:29969"/>
        <dbReference type="ChEBI" id="CHEBI:30089"/>
        <dbReference type="ChEBI" id="CHEBI:61930"/>
        <dbReference type="EC" id="3.5.1.98"/>
    </reaction>
</comment>
<keyword evidence="5" id="KW-0805">Transcription regulation</keyword>
<evidence type="ECO:0000256" key="2">
    <source>
        <dbReference type="ARBA" id="ARBA00022801"/>
    </source>
</evidence>
<evidence type="ECO:0000256" key="7">
    <source>
        <dbReference type="PIRSR" id="PIRSR037913-2"/>
    </source>
</evidence>
<dbReference type="GO" id="GO:0040029">
    <property type="term" value="P:epigenetic regulation of gene expression"/>
    <property type="evidence" value="ECO:0007669"/>
    <property type="project" value="TreeGrafter"/>
</dbReference>
<sequence length="386" mass="42393">MKPQRVLMTQSLVLHYGLHNYMEICKPVPASDSDLAAFHSSDYVSFLKHVSPDEKFQEQFAADIEQFIVGVAVDCPVFHGLYQYCQSYAGASVGGAQRLNHGYADTVVNWSGGMHHAKKAEASGFCFVNDIVLAILELLKYHQRVLYVDIDVHHGDGVEEAFLMTNRVMTVSFHKHGDSFFPGTGELNEVGRGPGKYYTVNVPIKDGIDDQTYVEMFKLLTTNIMKRFEPTAIVFQCGADSLGGDKLGVFNLSIQGHASCLQYMQSFGVPMLVLGGGGYTVKNVARCWAYETGTLAGVELAEDLPATEFLELYEPGYQLDSSRGRQDIQNANDTADLLKMQQQILANLSHVYPVGKGFHERAPDACVPSVKVASQHVSDGLMAATS</sequence>
<keyword evidence="5" id="KW-0804">Transcription</keyword>
<feature type="domain" description="Histone deacetylase" evidence="9">
    <location>
        <begin position="1"/>
        <end position="294"/>
    </location>
</feature>